<feature type="region of interest" description="Disordered" evidence="2">
    <location>
        <begin position="553"/>
        <end position="583"/>
    </location>
</feature>
<sequence length="923" mass="102172">MDNMKPGQGTIYMPDPINQPTLIRGIDTDFEGPGFEKDGTIALPTINGTSHNAAIAEVRGPAELIIKKPFKAKDPLYQLTGRKDITDDGQIIGDASDTDPEFKGSKFKVSPHVDQTAVYEAVFARLNAGGCVGIFPEGGSHDRTNLLPLKAGVALMALGTLADNPDCGLKIVPCGMNYFHAHKFRSRAVIEFGNPIEIPREIVEQFKRGEKREAVGALLDTIYQGLVAVTVTSPDYETLMVIQAARRLYNTKGKKLPLPMVVELNRRLVKGYTHFKDDPRIVHLRKSIAEYNRELRLLGIRDHQVGYARFSFIKVIFTLISRLIKLSLLTIGTLPGLLLFTPVFITTKVISKQKSQEALAASTVKLQGRDVMATWKLLVALAFAPALYAFYTVVFTIWAYHNRIQNTVPEWMPLWLIVPIGMVLFPSITFAALRIGEVGMDILKSLRPLVLSLNPSSANSLVKLRQKRAALAQQVTDAINTLGPELFPDFDAARIVTDPFREINKPADKADGEPAPIPEIRRTTTTDYERGSISQEPLPRNESFHNLANIGFFSTRPSSRSRSRSSSFGGRPGSSGQQLKPLSQLTSSDGFEQILEVCYRSGVKVVTIYAFSIENFKRSKFEVDALMEMARVKLSQMAQHGEILDRYGAKVRVLGRLDLLRPDVLKAVNRAMEMTSNNGDRVLNICFPYTSRDEITSAIRDTVADYSQPLRPRSSSLRTPFSESHIALNIQARNQNTKPEDTSSDIESTSESSAQGEEGAAKHDHANKVYETGSAFSSSTTLDLAGHQDNTNLKKATQGASAESENPAYLSPETITRQTLSDHLHTKDNPPLDLLIRTSGVERLSDFMLWQCDEDTDIVFLDVLWPEFDLWHFLPVLLGWQRRVSKSRKNPDAEGDFDGDAVGSSENGLGDQVLSPSAKVKGL</sequence>
<evidence type="ECO:0000256" key="1">
    <source>
        <dbReference type="ARBA" id="ARBA00022679"/>
    </source>
</evidence>
<dbReference type="SUPFAM" id="SSF64005">
    <property type="entry name" value="Undecaprenyl diphosphate synthase"/>
    <property type="match status" value="2"/>
</dbReference>
<evidence type="ECO:0000256" key="3">
    <source>
        <dbReference type="SAM" id="Phobius"/>
    </source>
</evidence>
<dbReference type="Pfam" id="PF01255">
    <property type="entry name" value="Prenyltransf"/>
    <property type="match status" value="2"/>
</dbReference>
<feature type="region of interest" description="Disordered" evidence="2">
    <location>
        <begin position="503"/>
        <end position="540"/>
    </location>
</feature>
<keyword evidence="1 5" id="KW-0808">Transferase</keyword>
<dbReference type="PANTHER" id="PTHR31605">
    <property type="entry name" value="GLYCEROL-3-PHOSPHATE O-ACYLTRANSFERASE 1"/>
    <property type="match status" value="1"/>
</dbReference>
<dbReference type="GO" id="GO:0016287">
    <property type="term" value="F:glycerone-phosphate O-acyltransferase activity"/>
    <property type="evidence" value="ECO:0007669"/>
    <property type="project" value="TreeGrafter"/>
</dbReference>
<keyword evidence="3" id="KW-1133">Transmembrane helix</keyword>
<keyword evidence="3" id="KW-0472">Membrane</keyword>
<dbReference type="GO" id="GO:0016765">
    <property type="term" value="F:transferase activity, transferring alkyl or aryl (other than methyl) groups"/>
    <property type="evidence" value="ECO:0007669"/>
    <property type="project" value="InterPro"/>
</dbReference>
<evidence type="ECO:0000313" key="5">
    <source>
        <dbReference type="EMBL" id="PIG85993.1"/>
    </source>
</evidence>
<dbReference type="Gene3D" id="3.40.1180.10">
    <property type="entry name" value="Decaprenyl diphosphate synthase-like"/>
    <property type="match status" value="1"/>
</dbReference>
<dbReference type="InterPro" id="IPR002123">
    <property type="entry name" value="Plipid/glycerol_acylTrfase"/>
</dbReference>
<dbReference type="Pfam" id="PF01553">
    <property type="entry name" value="Acyltransferase"/>
    <property type="match status" value="1"/>
</dbReference>
<feature type="transmembrane region" description="Helical" evidence="3">
    <location>
        <begin position="412"/>
        <end position="433"/>
    </location>
</feature>
<dbReference type="InterPro" id="IPR018520">
    <property type="entry name" value="UPP_synth-like_CS"/>
</dbReference>
<keyword evidence="6" id="KW-1185">Reference proteome</keyword>
<feature type="region of interest" description="Disordered" evidence="2">
    <location>
        <begin position="888"/>
        <end position="923"/>
    </location>
</feature>
<keyword evidence="3" id="KW-0812">Transmembrane</keyword>
<feature type="region of interest" description="Disordered" evidence="2">
    <location>
        <begin position="793"/>
        <end position="812"/>
    </location>
</feature>
<feature type="compositionally biased region" description="Basic and acidic residues" evidence="2">
    <location>
        <begin position="503"/>
        <end position="512"/>
    </location>
</feature>
<protein>
    <submittedName>
        <fullName evidence="5">Glycerol-3-phosphate acyltransferase Sct1</fullName>
    </submittedName>
</protein>
<dbReference type="InterPro" id="IPR001441">
    <property type="entry name" value="UPP_synth-like"/>
</dbReference>
<dbReference type="CDD" id="cd00475">
    <property type="entry name" value="Cis_IPPS"/>
    <property type="match status" value="1"/>
</dbReference>
<dbReference type="Proteomes" id="UP000231358">
    <property type="component" value="Unassembled WGS sequence"/>
</dbReference>
<comment type="caution">
    <text evidence="5">The sequence shown here is derived from an EMBL/GenBank/DDBJ whole genome shotgun (WGS) entry which is preliminary data.</text>
</comment>
<organism evidence="5 6">
    <name type="scientific">Aspergillus arachidicola</name>
    <dbReference type="NCBI Taxonomy" id="656916"/>
    <lineage>
        <taxon>Eukaryota</taxon>
        <taxon>Fungi</taxon>
        <taxon>Dikarya</taxon>
        <taxon>Ascomycota</taxon>
        <taxon>Pezizomycotina</taxon>
        <taxon>Eurotiomycetes</taxon>
        <taxon>Eurotiomycetidae</taxon>
        <taxon>Eurotiales</taxon>
        <taxon>Aspergillaceae</taxon>
        <taxon>Aspergillus</taxon>
        <taxon>Aspergillus subgen. Circumdati</taxon>
    </lineage>
</organism>
<feature type="region of interest" description="Disordered" evidence="2">
    <location>
        <begin position="728"/>
        <end position="763"/>
    </location>
</feature>
<proteinExistence type="predicted"/>
<dbReference type="PANTHER" id="PTHR31605:SF0">
    <property type="entry name" value="GLYCEROL-3-PHOSPHATE O-ACYLTRANSFERASE 1"/>
    <property type="match status" value="1"/>
</dbReference>
<accession>A0A2G7FZK1</accession>
<name>A0A2G7FZK1_9EURO</name>
<feature type="transmembrane region" description="Helical" evidence="3">
    <location>
        <begin position="377"/>
        <end position="400"/>
    </location>
</feature>
<evidence type="ECO:0000313" key="6">
    <source>
        <dbReference type="Proteomes" id="UP000231358"/>
    </source>
</evidence>
<dbReference type="AlphaFoldDB" id="A0A2G7FZK1"/>
<dbReference type="InterPro" id="IPR036424">
    <property type="entry name" value="UPP_synth-like_sf"/>
</dbReference>
<feature type="compositionally biased region" description="Polar residues" evidence="2">
    <location>
        <begin position="793"/>
        <end position="804"/>
    </location>
</feature>
<dbReference type="GO" id="GO:0008654">
    <property type="term" value="P:phospholipid biosynthetic process"/>
    <property type="evidence" value="ECO:0007669"/>
    <property type="project" value="TreeGrafter"/>
</dbReference>
<reference evidence="5 6" key="1">
    <citation type="submission" date="2017-05" db="EMBL/GenBank/DDBJ databases">
        <title>Genome sequence for an aflatoxigenic pathogen of Argentinian peanut, Aspergillus arachidicola.</title>
        <authorList>
            <person name="Moore G."/>
            <person name="Beltz S.B."/>
            <person name="Mack B.M."/>
        </authorList>
    </citation>
    <scope>NUCLEOTIDE SEQUENCE [LARGE SCALE GENOMIC DNA]</scope>
    <source>
        <strain evidence="5 6">CBS 117610</strain>
    </source>
</reference>
<feature type="domain" description="Phospholipid/glycerol acyltransferase" evidence="4">
    <location>
        <begin position="115"/>
        <end position="176"/>
    </location>
</feature>
<evidence type="ECO:0000256" key="2">
    <source>
        <dbReference type="SAM" id="MobiDB-lite"/>
    </source>
</evidence>
<dbReference type="STRING" id="656916.A0A2G7FZK1"/>
<keyword evidence="5" id="KW-0012">Acyltransferase</keyword>
<feature type="transmembrane region" description="Helical" evidence="3">
    <location>
        <begin position="323"/>
        <end position="345"/>
    </location>
</feature>
<dbReference type="GO" id="GO:0004366">
    <property type="term" value="F:glycerol-3-phosphate O-acyltransferase activity"/>
    <property type="evidence" value="ECO:0007669"/>
    <property type="project" value="TreeGrafter"/>
</dbReference>
<dbReference type="PROSITE" id="PS01066">
    <property type="entry name" value="UPP_SYNTHASE"/>
    <property type="match status" value="1"/>
</dbReference>
<dbReference type="InterPro" id="IPR052744">
    <property type="entry name" value="GPAT/DAPAT"/>
</dbReference>
<evidence type="ECO:0000259" key="4">
    <source>
        <dbReference type="Pfam" id="PF01553"/>
    </source>
</evidence>
<feature type="compositionally biased region" description="Low complexity" evidence="2">
    <location>
        <begin position="553"/>
        <end position="569"/>
    </location>
</feature>
<dbReference type="EMBL" id="NEXV01000286">
    <property type="protein sequence ID" value="PIG85993.1"/>
    <property type="molecule type" value="Genomic_DNA"/>
</dbReference>
<gene>
    <name evidence="5" type="ORF">AARAC_010936</name>
</gene>
<feature type="compositionally biased region" description="Basic and acidic residues" evidence="2">
    <location>
        <begin position="519"/>
        <end position="530"/>
    </location>
</feature>